<dbReference type="EMBL" id="JADJEV010000001">
    <property type="protein sequence ID" value="MBK6972048.1"/>
    <property type="molecule type" value="Genomic_DNA"/>
</dbReference>
<reference evidence="1" key="1">
    <citation type="submission" date="2020-10" db="EMBL/GenBank/DDBJ databases">
        <title>Connecting structure to function with the recovery of over 1000 high-quality activated sludge metagenome-assembled genomes encoding full-length rRNA genes using long-read sequencing.</title>
        <authorList>
            <person name="Singleton C.M."/>
            <person name="Petriglieri F."/>
            <person name="Kristensen J.M."/>
            <person name="Kirkegaard R.H."/>
            <person name="Michaelsen T.Y."/>
            <person name="Andersen M.H."/>
            <person name="Karst S.M."/>
            <person name="Dueholm M.S."/>
            <person name="Nielsen P.H."/>
            <person name="Albertsen M."/>
        </authorList>
    </citation>
    <scope>NUCLEOTIDE SEQUENCE</scope>
    <source>
        <strain evidence="1">Bjer_18-Q3-R1-45_BAT3C.347</strain>
    </source>
</reference>
<comment type="caution">
    <text evidence="1">The sequence shown here is derived from an EMBL/GenBank/DDBJ whole genome shotgun (WGS) entry which is preliminary data.</text>
</comment>
<proteinExistence type="predicted"/>
<accession>A0A9D7E1N1</accession>
<gene>
    <name evidence="1" type="ORF">IPH26_03505</name>
</gene>
<evidence type="ECO:0000313" key="2">
    <source>
        <dbReference type="Proteomes" id="UP000807785"/>
    </source>
</evidence>
<dbReference type="Proteomes" id="UP000807785">
    <property type="component" value="Unassembled WGS sequence"/>
</dbReference>
<dbReference type="AlphaFoldDB" id="A0A9D7E1N1"/>
<sequence length="171" mass="19322">MAALQGEPWCAEDDTISAIQIARLTSGSREQGDSAHQNDIGTTDAHVLVIHVIERSVTLTYTDVHIQRLLFFQSLFEHWAVRWEDTTRAPTATWRTVSPPVRRQETTANSEAGLTDYLAFLGSRLAFLIDWNRARKRLRLLLPKRETMALLKWAADQTSGTWRGYVPAASS</sequence>
<organism evidence="1 2">
    <name type="scientific">Candidatus Methylophosphatis roskildensis</name>
    <dbReference type="NCBI Taxonomy" id="2899263"/>
    <lineage>
        <taxon>Bacteria</taxon>
        <taxon>Pseudomonadati</taxon>
        <taxon>Pseudomonadota</taxon>
        <taxon>Betaproteobacteria</taxon>
        <taxon>Nitrosomonadales</taxon>
        <taxon>Sterolibacteriaceae</taxon>
        <taxon>Candidatus Methylophosphatis</taxon>
    </lineage>
</organism>
<protein>
    <submittedName>
        <fullName evidence="1">Uncharacterized protein</fullName>
    </submittedName>
</protein>
<name>A0A9D7E1N1_9PROT</name>
<evidence type="ECO:0000313" key="1">
    <source>
        <dbReference type="EMBL" id="MBK6972048.1"/>
    </source>
</evidence>